<keyword evidence="13" id="KW-1015">Disulfide bond</keyword>
<dbReference type="PANTHER" id="PTHR12613">
    <property type="entry name" value="ERO1-RELATED"/>
    <property type="match status" value="1"/>
</dbReference>
<evidence type="ECO:0000256" key="4">
    <source>
        <dbReference type="ARBA" id="ARBA00011802"/>
    </source>
</evidence>
<keyword evidence="15" id="KW-0676">Redox-active center</keyword>
<dbReference type="GO" id="GO:0071949">
    <property type="term" value="F:FAD binding"/>
    <property type="evidence" value="ECO:0007669"/>
    <property type="project" value="InterPro"/>
</dbReference>
<evidence type="ECO:0000256" key="7">
    <source>
        <dbReference type="ARBA" id="ARBA00022729"/>
    </source>
</evidence>
<keyword evidence="5" id="KW-0813">Transport</keyword>
<evidence type="ECO:0000256" key="11">
    <source>
        <dbReference type="ARBA" id="ARBA00023002"/>
    </source>
</evidence>
<reference evidence="18" key="1">
    <citation type="submission" date="2022-07" db="EMBL/GenBank/DDBJ databases">
        <title>Evaluation of T. orientalis genome assembly methods using nanopore sequencing and analysis of variation between genomes.</title>
        <authorList>
            <person name="Yam J."/>
            <person name="Micallef M.L."/>
            <person name="Liu M."/>
            <person name="Djordjevic S.P."/>
            <person name="Bogema D.R."/>
            <person name="Jenkins C."/>
        </authorList>
    </citation>
    <scope>NUCLEOTIDE SEQUENCE</scope>
    <source>
        <strain evidence="18">Fish Creek</strain>
    </source>
</reference>
<dbReference type="GO" id="GO:0015035">
    <property type="term" value="F:protein-disulfide reductase activity"/>
    <property type="evidence" value="ECO:0007669"/>
    <property type="project" value="InterPro"/>
</dbReference>
<evidence type="ECO:0000256" key="12">
    <source>
        <dbReference type="ARBA" id="ARBA00023136"/>
    </source>
</evidence>
<evidence type="ECO:0000256" key="14">
    <source>
        <dbReference type="ARBA" id="ARBA00023180"/>
    </source>
</evidence>
<keyword evidence="12 16" id="KW-0472">Membrane</keyword>
<keyword evidence="7 17" id="KW-0732">Signal</keyword>
<accession>A0A976QR56</accession>
<dbReference type="Proteomes" id="UP000244803">
    <property type="component" value="Chromosome 3"/>
</dbReference>
<evidence type="ECO:0000256" key="3">
    <source>
        <dbReference type="ARBA" id="ARBA00008277"/>
    </source>
</evidence>
<keyword evidence="10" id="KW-0249">Electron transport</keyword>
<evidence type="ECO:0000313" key="18">
    <source>
        <dbReference type="EMBL" id="UKJ88893.2"/>
    </source>
</evidence>
<dbReference type="GO" id="GO:0034975">
    <property type="term" value="P:protein folding in endoplasmic reticulum"/>
    <property type="evidence" value="ECO:0007669"/>
    <property type="project" value="InterPro"/>
</dbReference>
<keyword evidence="16" id="KW-1133">Transmembrane helix</keyword>
<proteinExistence type="inferred from homology"/>
<protein>
    <recommendedName>
        <fullName evidence="20">Endoplasmic reticulum oxidoreductin</fullName>
    </recommendedName>
</protein>
<keyword evidence="16" id="KW-0812">Transmembrane</keyword>
<evidence type="ECO:0000256" key="2">
    <source>
        <dbReference type="ARBA" id="ARBA00004367"/>
    </source>
</evidence>
<evidence type="ECO:0000256" key="10">
    <source>
        <dbReference type="ARBA" id="ARBA00022982"/>
    </source>
</evidence>
<keyword evidence="11" id="KW-0560">Oxidoreductase</keyword>
<dbReference type="GO" id="GO:0016972">
    <property type="term" value="F:thiol oxidase activity"/>
    <property type="evidence" value="ECO:0007669"/>
    <property type="project" value="InterPro"/>
</dbReference>
<feature type="chain" id="PRO_5037202766" description="Endoplasmic reticulum oxidoreductin" evidence="17">
    <location>
        <begin position="27"/>
        <end position="504"/>
    </location>
</feature>
<keyword evidence="6" id="KW-0285">Flavoprotein</keyword>
<comment type="cofactor">
    <cofactor evidence="1">
        <name>FAD</name>
        <dbReference type="ChEBI" id="CHEBI:57692"/>
    </cofactor>
</comment>
<keyword evidence="8" id="KW-0256">Endoplasmic reticulum</keyword>
<dbReference type="EMBL" id="CP056066">
    <property type="protein sequence ID" value="UKJ88893.2"/>
    <property type="molecule type" value="Genomic_DNA"/>
</dbReference>
<dbReference type="InterPro" id="IPR037192">
    <property type="entry name" value="ERO1-like_sf"/>
</dbReference>
<evidence type="ECO:0000256" key="17">
    <source>
        <dbReference type="SAM" id="SignalP"/>
    </source>
</evidence>
<evidence type="ECO:0000256" key="15">
    <source>
        <dbReference type="ARBA" id="ARBA00023284"/>
    </source>
</evidence>
<gene>
    <name evidence="18" type="ORF">MACJ_002139</name>
</gene>
<evidence type="ECO:0000256" key="1">
    <source>
        <dbReference type="ARBA" id="ARBA00001974"/>
    </source>
</evidence>
<keyword evidence="14" id="KW-0325">Glycoprotein</keyword>
<evidence type="ECO:0000256" key="16">
    <source>
        <dbReference type="SAM" id="Phobius"/>
    </source>
</evidence>
<dbReference type="AlphaFoldDB" id="A0A976QR56"/>
<evidence type="ECO:0008006" key="20">
    <source>
        <dbReference type="Google" id="ProtNLM"/>
    </source>
</evidence>
<comment type="subunit">
    <text evidence="4">May function both as a monomer and a homodimer.</text>
</comment>
<dbReference type="GO" id="GO:0005789">
    <property type="term" value="C:endoplasmic reticulum membrane"/>
    <property type="evidence" value="ECO:0007669"/>
    <property type="project" value="UniProtKB-SubCell"/>
</dbReference>
<comment type="similarity">
    <text evidence="3">Belongs to the EROs family.</text>
</comment>
<keyword evidence="9" id="KW-0274">FAD</keyword>
<evidence type="ECO:0000256" key="9">
    <source>
        <dbReference type="ARBA" id="ARBA00022827"/>
    </source>
</evidence>
<organism evidence="18 19">
    <name type="scientific">Theileria orientalis</name>
    <dbReference type="NCBI Taxonomy" id="68886"/>
    <lineage>
        <taxon>Eukaryota</taxon>
        <taxon>Sar</taxon>
        <taxon>Alveolata</taxon>
        <taxon>Apicomplexa</taxon>
        <taxon>Aconoidasida</taxon>
        <taxon>Piroplasmida</taxon>
        <taxon>Theileriidae</taxon>
        <taxon>Theileria</taxon>
    </lineage>
</organism>
<evidence type="ECO:0000256" key="13">
    <source>
        <dbReference type="ARBA" id="ARBA00023157"/>
    </source>
</evidence>
<evidence type="ECO:0000256" key="5">
    <source>
        <dbReference type="ARBA" id="ARBA00022448"/>
    </source>
</evidence>
<name>A0A976QR56_THEOR</name>
<sequence length="504" mass="58701">MFHRKRLYILAISYLLFNCGTSLSSAVLNSHNPPHSNKFKDYHSENVTESQMNGIVEEKSPQLNFDYDVDREDIFSLPQLVSQAETVHSKLKLILSDYYFRIYRVNLDSKCSSRPRSNSCSSQKNFISLNKANTRQNNTDNHNGSNCNVSSRENGSGIQKCHVDRCNSTDIPFNIMHSKKENYVLRFPEASVTKRFPNLDFPELFEKRDSTEENFVYVDLLRNPPSYTGYNGRDDWKEIHTEISRFENISCRQSAHIYKLISGMEANIEAFSSLNYECVNPAEAYEKQVELPKYQSNYQFYVNKLSKRPDRIENIYFTYKYVLAAMVRLEGYLASYNINLQLVNNQLYLHMDDFIKYLNKHSCTTSCDCGIDKSTMFSCGSEVLNKLDKVIQMVECVDCEKCRLHGKIKASTLLMAIRIMSTPDDKLGELELDRNDLVALLHGFDYFTQSVLIVQKFERHKKRQIMLYPLRFLLGLLLITIVLYRREIFSFRHKKQSTNPEKGK</sequence>
<feature type="transmembrane region" description="Helical" evidence="16">
    <location>
        <begin position="465"/>
        <end position="484"/>
    </location>
</feature>
<dbReference type="OrthoDB" id="269384at2759"/>
<dbReference type="Pfam" id="PF04137">
    <property type="entry name" value="ERO1"/>
    <property type="match status" value="1"/>
</dbReference>
<feature type="signal peptide" evidence="17">
    <location>
        <begin position="1"/>
        <end position="26"/>
    </location>
</feature>
<evidence type="ECO:0000256" key="6">
    <source>
        <dbReference type="ARBA" id="ARBA00022630"/>
    </source>
</evidence>
<evidence type="ECO:0000256" key="8">
    <source>
        <dbReference type="ARBA" id="ARBA00022824"/>
    </source>
</evidence>
<dbReference type="SUPFAM" id="SSF110019">
    <property type="entry name" value="ERO1-like"/>
    <property type="match status" value="1"/>
</dbReference>
<dbReference type="PANTHER" id="PTHR12613:SF0">
    <property type="entry name" value="ERO1-LIKE PROTEIN"/>
    <property type="match status" value="1"/>
</dbReference>
<evidence type="ECO:0000313" key="19">
    <source>
        <dbReference type="Proteomes" id="UP000244803"/>
    </source>
</evidence>
<comment type="subcellular location">
    <subcellularLocation>
        <location evidence="2">Endoplasmic reticulum membrane</location>
        <topology evidence="2">Peripheral membrane protein</topology>
        <orientation evidence="2">Lumenal side</orientation>
    </subcellularLocation>
</comment>
<dbReference type="InterPro" id="IPR007266">
    <property type="entry name" value="Ero1"/>
</dbReference>